<keyword evidence="4" id="KW-1185">Reference proteome</keyword>
<evidence type="ECO:0000313" key="3">
    <source>
        <dbReference type="EMBL" id="KAJ5218139.1"/>
    </source>
</evidence>
<proteinExistence type="predicted"/>
<evidence type="ECO:0000313" key="4">
    <source>
        <dbReference type="Proteomes" id="UP001150904"/>
    </source>
</evidence>
<feature type="coiled-coil region" evidence="1">
    <location>
        <begin position="278"/>
        <end position="305"/>
    </location>
</feature>
<evidence type="ECO:0008006" key="5">
    <source>
        <dbReference type="Google" id="ProtNLM"/>
    </source>
</evidence>
<keyword evidence="1" id="KW-0175">Coiled coil</keyword>
<sequence length="368" mass="42208">MASLGRAMRRFTSRSRLDSITDSVSLISADAPQVNLPHVDTQLNMHQFNGFFEDGSTAADGLRGRSPMFVIYSRLLIQHRTDSHGSPSQPLNAPASPESNTEAPTEWSAVGHAAATGKSGRVIHNLQEEIARLTRECSLYRSRAEETQRSNETLKIQVQNMTERLRNMEQVHETNLNSIARKDRKVEELRIELNNERAKRQDAEANASKTNQTMQEERENNNREQAKTQEIAKYHEAQYEVLASTTKRDKADLSKRFKALYTELQILAEAHRTQHVSHDRLDVIAEQKNREIDNLKETNEKLLARHADYKTYKDQELRGEIERTHANNDNIEDTLAAIKEVQAQMRWAIQINDMEKARKEKKGKKEGK</sequence>
<accession>A0A9W9NG53</accession>
<organism evidence="3 4">
    <name type="scientific">Penicillium cinerascens</name>
    <dbReference type="NCBI Taxonomy" id="70096"/>
    <lineage>
        <taxon>Eukaryota</taxon>
        <taxon>Fungi</taxon>
        <taxon>Dikarya</taxon>
        <taxon>Ascomycota</taxon>
        <taxon>Pezizomycotina</taxon>
        <taxon>Eurotiomycetes</taxon>
        <taxon>Eurotiomycetidae</taxon>
        <taxon>Eurotiales</taxon>
        <taxon>Aspergillaceae</taxon>
        <taxon>Penicillium</taxon>
    </lineage>
</organism>
<name>A0A9W9NG53_9EURO</name>
<protein>
    <recommendedName>
        <fullName evidence="5">SWI5-dependent HO expression protein 3</fullName>
    </recommendedName>
</protein>
<feature type="region of interest" description="Disordered" evidence="2">
    <location>
        <begin position="197"/>
        <end position="225"/>
    </location>
</feature>
<dbReference type="Proteomes" id="UP001150904">
    <property type="component" value="Unassembled WGS sequence"/>
</dbReference>
<feature type="compositionally biased region" description="Basic and acidic residues" evidence="2">
    <location>
        <begin position="215"/>
        <end position="225"/>
    </location>
</feature>
<dbReference type="AlphaFoldDB" id="A0A9W9NG53"/>
<dbReference type="EMBL" id="JAPQKR010000004">
    <property type="protein sequence ID" value="KAJ5218139.1"/>
    <property type="molecule type" value="Genomic_DNA"/>
</dbReference>
<dbReference type="OrthoDB" id="3918393at2759"/>
<dbReference type="RefSeq" id="XP_058312712.1">
    <property type="nucleotide sequence ID" value="XM_058447301.1"/>
</dbReference>
<evidence type="ECO:0000256" key="1">
    <source>
        <dbReference type="SAM" id="Coils"/>
    </source>
</evidence>
<evidence type="ECO:0000256" key="2">
    <source>
        <dbReference type="SAM" id="MobiDB-lite"/>
    </source>
</evidence>
<reference evidence="3" key="2">
    <citation type="journal article" date="2023" name="IMA Fungus">
        <title>Comparative genomic study of the Penicillium genus elucidates a diverse pangenome and 15 lateral gene transfer events.</title>
        <authorList>
            <person name="Petersen C."/>
            <person name="Sorensen T."/>
            <person name="Nielsen M.R."/>
            <person name="Sondergaard T.E."/>
            <person name="Sorensen J.L."/>
            <person name="Fitzpatrick D.A."/>
            <person name="Frisvad J.C."/>
            <person name="Nielsen K.L."/>
        </authorList>
    </citation>
    <scope>NUCLEOTIDE SEQUENCE</scope>
    <source>
        <strain evidence="3">IBT 15544</strain>
    </source>
</reference>
<feature type="compositionally biased region" description="Polar residues" evidence="2">
    <location>
        <begin position="84"/>
        <end position="103"/>
    </location>
</feature>
<reference evidence="3" key="1">
    <citation type="submission" date="2022-12" db="EMBL/GenBank/DDBJ databases">
        <authorList>
            <person name="Petersen C."/>
        </authorList>
    </citation>
    <scope>NUCLEOTIDE SEQUENCE</scope>
    <source>
        <strain evidence="3">IBT 15544</strain>
    </source>
</reference>
<dbReference type="GeneID" id="83174601"/>
<gene>
    <name evidence="3" type="ORF">N7498_000238</name>
</gene>
<feature type="region of interest" description="Disordered" evidence="2">
    <location>
        <begin position="81"/>
        <end position="109"/>
    </location>
</feature>
<comment type="caution">
    <text evidence="3">The sequence shown here is derived from an EMBL/GenBank/DDBJ whole genome shotgun (WGS) entry which is preliminary data.</text>
</comment>